<accession>A0AAV6VN58</accession>
<sequence>MIKPQKQQQNREKGCKQENQKIGCWEGRGDHSVEVKTLPPSSFPHQLVHFNWFRSFQESRKNRIANPPSPPSSTTKGLHPAYIAPRSPLEKKRNKEEKKTKGFLEAAAAAY</sequence>
<gene>
    <name evidence="2" type="ORF">JTE90_020943</name>
</gene>
<dbReference type="EMBL" id="JAFNEN010000044">
    <property type="protein sequence ID" value="KAG8198120.1"/>
    <property type="molecule type" value="Genomic_DNA"/>
</dbReference>
<dbReference type="Proteomes" id="UP000827092">
    <property type="component" value="Unassembled WGS sequence"/>
</dbReference>
<organism evidence="2 3">
    <name type="scientific">Oedothorax gibbosus</name>
    <dbReference type="NCBI Taxonomy" id="931172"/>
    <lineage>
        <taxon>Eukaryota</taxon>
        <taxon>Metazoa</taxon>
        <taxon>Ecdysozoa</taxon>
        <taxon>Arthropoda</taxon>
        <taxon>Chelicerata</taxon>
        <taxon>Arachnida</taxon>
        <taxon>Araneae</taxon>
        <taxon>Araneomorphae</taxon>
        <taxon>Entelegynae</taxon>
        <taxon>Araneoidea</taxon>
        <taxon>Linyphiidae</taxon>
        <taxon>Erigoninae</taxon>
        <taxon>Oedothorax</taxon>
    </lineage>
</organism>
<evidence type="ECO:0000313" key="3">
    <source>
        <dbReference type="Proteomes" id="UP000827092"/>
    </source>
</evidence>
<proteinExistence type="predicted"/>
<feature type="region of interest" description="Disordered" evidence="1">
    <location>
        <begin position="61"/>
        <end position="111"/>
    </location>
</feature>
<evidence type="ECO:0000313" key="2">
    <source>
        <dbReference type="EMBL" id="KAG8198120.1"/>
    </source>
</evidence>
<evidence type="ECO:0000256" key="1">
    <source>
        <dbReference type="SAM" id="MobiDB-lite"/>
    </source>
</evidence>
<reference evidence="2 3" key="1">
    <citation type="journal article" date="2022" name="Nat. Ecol. Evol.">
        <title>A masculinizing supergene underlies an exaggerated male reproductive morph in a spider.</title>
        <authorList>
            <person name="Hendrickx F."/>
            <person name="De Corte Z."/>
            <person name="Sonet G."/>
            <person name="Van Belleghem S.M."/>
            <person name="Kostlbacher S."/>
            <person name="Vangestel C."/>
        </authorList>
    </citation>
    <scope>NUCLEOTIDE SEQUENCE [LARGE SCALE GENOMIC DNA]</scope>
    <source>
        <strain evidence="2">W744_W776</strain>
    </source>
</reference>
<name>A0AAV6VN58_9ARAC</name>
<protein>
    <submittedName>
        <fullName evidence="2">Uncharacterized protein</fullName>
    </submittedName>
</protein>
<keyword evidence="3" id="KW-1185">Reference proteome</keyword>
<dbReference type="AlphaFoldDB" id="A0AAV6VN58"/>
<comment type="caution">
    <text evidence="2">The sequence shown here is derived from an EMBL/GenBank/DDBJ whole genome shotgun (WGS) entry which is preliminary data.</text>
</comment>
<feature type="compositionally biased region" description="Basic and acidic residues" evidence="1">
    <location>
        <begin position="88"/>
        <end position="102"/>
    </location>
</feature>